<evidence type="ECO:0008006" key="2">
    <source>
        <dbReference type="Google" id="ProtNLM"/>
    </source>
</evidence>
<dbReference type="AlphaFoldDB" id="A0A6C0M1G5"/>
<proteinExistence type="predicted"/>
<dbReference type="EMBL" id="MN740635">
    <property type="protein sequence ID" value="QHU36373.1"/>
    <property type="molecule type" value="Genomic_DNA"/>
</dbReference>
<evidence type="ECO:0000313" key="1">
    <source>
        <dbReference type="EMBL" id="QHU36373.1"/>
    </source>
</evidence>
<dbReference type="SUPFAM" id="SSF53448">
    <property type="entry name" value="Nucleotide-diphospho-sugar transferases"/>
    <property type="match status" value="1"/>
</dbReference>
<dbReference type="InterPro" id="IPR029044">
    <property type="entry name" value="Nucleotide-diphossugar_trans"/>
</dbReference>
<reference evidence="1" key="1">
    <citation type="journal article" date="2020" name="Nature">
        <title>Giant virus diversity and host interactions through global metagenomics.</title>
        <authorList>
            <person name="Schulz F."/>
            <person name="Roux S."/>
            <person name="Paez-Espino D."/>
            <person name="Jungbluth S."/>
            <person name="Walsh D.A."/>
            <person name="Denef V.J."/>
            <person name="McMahon K.D."/>
            <person name="Konstantinidis K.T."/>
            <person name="Eloe-Fadrosh E.A."/>
            <person name="Kyrpides N.C."/>
            <person name="Woyke T."/>
        </authorList>
    </citation>
    <scope>NUCLEOTIDE SEQUENCE</scope>
    <source>
        <strain evidence="1">GVMAG-S-1035124-57</strain>
    </source>
</reference>
<accession>A0A6C0M1G5</accession>
<organism evidence="1">
    <name type="scientific">viral metagenome</name>
    <dbReference type="NCBI Taxonomy" id="1070528"/>
    <lineage>
        <taxon>unclassified sequences</taxon>
        <taxon>metagenomes</taxon>
        <taxon>organismal metagenomes</taxon>
    </lineage>
</organism>
<name>A0A6C0M1G5_9ZZZZ</name>
<protein>
    <recommendedName>
        <fullName evidence="2">Nucleotide-diphospho-sugar transferase domain-containing protein</fullName>
    </recommendedName>
</protein>
<sequence>MSVNKVQPNFAFCTMVYGQKYITLVKTLINQIIGLGQTMYVLTNDPDALITHENIIKINYSKGYFSFHDKLVIVRECLKTFDTAIFLDADVVLVDINDLSFFNDIPPGLHIFSNFGNIGSTFFSDDITPARCDMDRNTKYGKQGTTFVEQLGYKYKKRFHKEVDTEDYLEHFLEGRWILKKENGKEHIFLKYGIV</sequence>